<gene>
    <name evidence="2" type="ORF">N8A98_05105</name>
</gene>
<evidence type="ECO:0000313" key="3">
    <source>
        <dbReference type="Proteomes" id="UP001061862"/>
    </source>
</evidence>
<evidence type="ECO:0000313" key="2">
    <source>
        <dbReference type="EMBL" id="UXN70573.1"/>
    </source>
</evidence>
<proteinExistence type="predicted"/>
<feature type="transmembrane region" description="Helical" evidence="1">
    <location>
        <begin position="28"/>
        <end position="49"/>
    </location>
</feature>
<keyword evidence="1" id="KW-0472">Membrane</keyword>
<keyword evidence="1" id="KW-0812">Transmembrane</keyword>
<dbReference type="RefSeq" id="WP_262169687.1">
    <property type="nucleotide sequence ID" value="NZ_CP104965.1"/>
</dbReference>
<protein>
    <submittedName>
        <fullName evidence="2">Uncharacterized protein</fullName>
    </submittedName>
</protein>
<name>A0ABY6CKL9_9HYPH</name>
<dbReference type="EMBL" id="CP104965">
    <property type="protein sequence ID" value="UXN70573.1"/>
    <property type="molecule type" value="Genomic_DNA"/>
</dbReference>
<dbReference type="Proteomes" id="UP001061862">
    <property type="component" value="Chromosome"/>
</dbReference>
<evidence type="ECO:0000256" key="1">
    <source>
        <dbReference type="SAM" id="Phobius"/>
    </source>
</evidence>
<keyword evidence="1" id="KW-1133">Transmembrane helix</keyword>
<accession>A0ABY6CKL9</accession>
<sequence>MTHLGTSDIKATRLAAHRSAQMQRTQTMLMAAGLAALGIVAVAASMMAVF</sequence>
<organism evidence="2 3">
    <name type="scientific">Devosia neptuniae</name>
    <dbReference type="NCBI Taxonomy" id="191302"/>
    <lineage>
        <taxon>Bacteria</taxon>
        <taxon>Pseudomonadati</taxon>
        <taxon>Pseudomonadota</taxon>
        <taxon>Alphaproteobacteria</taxon>
        <taxon>Hyphomicrobiales</taxon>
        <taxon>Devosiaceae</taxon>
        <taxon>Devosia</taxon>
    </lineage>
</organism>
<reference evidence="2 3" key="1">
    <citation type="submission" date="2022-09" db="EMBL/GenBank/DDBJ databases">
        <title>Interaction between co-microsymbionts with complementary sets of symbiotic genes in legume-rhizobium systems.</title>
        <authorList>
            <person name="Safronova V."/>
            <person name="Sazanova A."/>
            <person name="Afonin A."/>
            <person name="Chirak E."/>
        </authorList>
    </citation>
    <scope>NUCLEOTIDE SEQUENCE [LARGE SCALE GENOMIC DNA]</scope>
    <source>
        <strain evidence="2 3">A18/4-1</strain>
    </source>
</reference>
<keyword evidence="3" id="KW-1185">Reference proteome</keyword>